<comment type="caution">
    <text evidence="3">The sequence shown here is derived from an EMBL/GenBank/DDBJ whole genome shotgun (WGS) entry which is preliminary data.</text>
</comment>
<sequence length="371" mass="41097">MTSHAPVHVGYLENSSKIGGGNRSMETLLRGLEGSRFHPHFVCPEEGPMVKLIQSLHVDVKVIAPYQPSWRSPLRSYHAWQRWKQFLRSDQIALIHANGLQGGRSIVMAAHSTGIPLICHIRFPSSEESYAWFFQRLPKPFGFIFISEAIQREVGGFLEQACPSARQWIVYNGVDIHTFSPSSSDNVTPRIGIIANLQPIKGHEDFLDMAANLTEQGHHAQYDIIGADIQQQGRLSILRQYAQGLGLSDRVHFHGQVDNVAELVKQLDVVVCASHIEPFGRCLIEGMACAKPIVATRVGGIPEVVENRKTGFLVEPHAPGELAEAVLQLLGDPTLRKNMGTEGRARVERLFSLEAHTASIIKVYQETLGLA</sequence>
<dbReference type="GO" id="GO:0016757">
    <property type="term" value="F:glycosyltransferase activity"/>
    <property type="evidence" value="ECO:0007669"/>
    <property type="project" value="InterPro"/>
</dbReference>
<dbReference type="InterPro" id="IPR001296">
    <property type="entry name" value="Glyco_trans_1"/>
</dbReference>
<dbReference type="Pfam" id="PF00534">
    <property type="entry name" value="Glycos_transf_1"/>
    <property type="match status" value="1"/>
</dbReference>
<feature type="domain" description="Glycosyl transferase family 1" evidence="1">
    <location>
        <begin position="189"/>
        <end position="345"/>
    </location>
</feature>
<evidence type="ECO:0000313" key="4">
    <source>
        <dbReference type="Proteomes" id="UP000229740"/>
    </source>
</evidence>
<proteinExistence type="predicted"/>
<dbReference type="Proteomes" id="UP000229740">
    <property type="component" value="Unassembled WGS sequence"/>
</dbReference>
<evidence type="ECO:0000313" key="3">
    <source>
        <dbReference type="EMBL" id="PID58034.1"/>
    </source>
</evidence>
<evidence type="ECO:0000259" key="2">
    <source>
        <dbReference type="Pfam" id="PF13439"/>
    </source>
</evidence>
<name>A0A2G6E7L5_9BACT</name>
<dbReference type="Gene3D" id="3.40.50.2000">
    <property type="entry name" value="Glycogen Phosphorylase B"/>
    <property type="match status" value="2"/>
</dbReference>
<dbReference type="EMBL" id="PDPS01000024">
    <property type="protein sequence ID" value="PID58034.1"/>
    <property type="molecule type" value="Genomic_DNA"/>
</dbReference>
<feature type="domain" description="Glycosyltransferase subfamily 4-like N-terminal" evidence="2">
    <location>
        <begin position="18"/>
        <end position="176"/>
    </location>
</feature>
<dbReference type="InterPro" id="IPR028098">
    <property type="entry name" value="Glyco_trans_4-like_N"/>
</dbReference>
<organism evidence="3 4">
    <name type="scientific">candidate division KSB3 bacterium</name>
    <dbReference type="NCBI Taxonomy" id="2044937"/>
    <lineage>
        <taxon>Bacteria</taxon>
        <taxon>candidate division KSB3</taxon>
    </lineage>
</organism>
<protein>
    <recommendedName>
        <fullName evidence="5">Glycosyl transferase family 1</fullName>
    </recommendedName>
</protein>
<evidence type="ECO:0000259" key="1">
    <source>
        <dbReference type="Pfam" id="PF00534"/>
    </source>
</evidence>
<dbReference type="CDD" id="cd03801">
    <property type="entry name" value="GT4_PimA-like"/>
    <property type="match status" value="1"/>
</dbReference>
<dbReference type="PANTHER" id="PTHR12526">
    <property type="entry name" value="GLYCOSYLTRANSFERASE"/>
    <property type="match status" value="1"/>
</dbReference>
<reference evidence="3 4" key="1">
    <citation type="submission" date="2017-10" db="EMBL/GenBank/DDBJ databases">
        <title>Novel microbial diversity and functional potential in the marine mammal oral microbiome.</title>
        <authorList>
            <person name="Dudek N.K."/>
            <person name="Sun C.L."/>
            <person name="Burstein D."/>
            <person name="Kantor R.S."/>
            <person name="Aliaga Goltsman D.S."/>
            <person name="Bik E.M."/>
            <person name="Thomas B.C."/>
            <person name="Banfield J.F."/>
            <person name="Relman D.A."/>
        </authorList>
    </citation>
    <scope>NUCLEOTIDE SEQUENCE [LARGE SCALE GENOMIC DNA]</scope>
    <source>
        <strain evidence="3">DOLZORAL124_49_17</strain>
    </source>
</reference>
<dbReference type="Pfam" id="PF13439">
    <property type="entry name" value="Glyco_transf_4"/>
    <property type="match status" value="1"/>
</dbReference>
<accession>A0A2G6E7L5</accession>
<dbReference type="PANTHER" id="PTHR12526:SF630">
    <property type="entry name" value="GLYCOSYLTRANSFERASE"/>
    <property type="match status" value="1"/>
</dbReference>
<evidence type="ECO:0008006" key="5">
    <source>
        <dbReference type="Google" id="ProtNLM"/>
    </source>
</evidence>
<dbReference type="SUPFAM" id="SSF53756">
    <property type="entry name" value="UDP-Glycosyltransferase/glycogen phosphorylase"/>
    <property type="match status" value="1"/>
</dbReference>
<dbReference type="AlphaFoldDB" id="A0A2G6E7L5"/>
<gene>
    <name evidence="3" type="ORF">CSB45_04920</name>
</gene>